<dbReference type="InterPro" id="IPR007219">
    <property type="entry name" value="XnlR_reg_dom"/>
</dbReference>
<dbReference type="GO" id="GO:0005634">
    <property type="term" value="C:nucleus"/>
    <property type="evidence" value="ECO:0007669"/>
    <property type="project" value="TreeGrafter"/>
</dbReference>
<dbReference type="SMART" id="SM00066">
    <property type="entry name" value="GAL4"/>
    <property type="match status" value="1"/>
</dbReference>
<dbReference type="InterPro" id="IPR001138">
    <property type="entry name" value="Zn2Cys6_DnaBD"/>
</dbReference>
<evidence type="ECO:0000256" key="1">
    <source>
        <dbReference type="ARBA" id="ARBA00022723"/>
    </source>
</evidence>
<sequence>MQNQPLASVDTPAAKRAKRPRAAQACDRCRLKKYKCDEQYPCLHCKSKELRKPKMTKQQRLTALQKVTWPVYTRAITGNVKAAALQSKSSFGPITVHTDIASYVTDLEKKVEELTSKLRASESTQGASPRGPAAETTPCSMPNTSTPQEMAKIPETRAESADSGENEINEFNHHTNGVEFHGSTSSAAIIGLLKKAREPKGQEEPHPRSGDCSSLISTLHNPSFSPAYVAAPGQILSIEQHNYYFDQAHIFMNGYFENIHFVHPFIDKEDFLLRANDLWFNRSRTPEPSFVALYLSILSVGSLVRVWDEGTLAGLGRFEWSRKLFAEAQVYLNHLRFSNDLETVQCLYVMAKVCQNELNPNLAYMYLGLAVRTCLSAGFNRDVPSPGDNGQRSGWISKTWGLFSLEIEMSFSVGRPDTLGMDEYHNRSIPPRDDSEFAIIPWMIDFAQIIRRVSVQIYHSRISLQEKLQIALQIEMEMDRWLARLPEKIKPDIAGYRLSRSALRDPKWARRQRLVLGIREFNCSSWRSSTDPLGYYNVKMLLFRPFLSHFTRKLRHPPTELDQTIDKCLDSAMKTLQVVHDIYRVHTFFRCWWYNTTYVMFATSTLLLPMSKLGMSAETMPLLRSVEMGVEILEAMEESVVARKSVEIIRQYLRDFRATGAPQPGEEELPAVETAPGQGFEVPEWAYGFGFPDYSFEGIARLFDDVGGLPMLDE</sequence>
<dbReference type="OrthoDB" id="2533647at2759"/>
<dbReference type="Pfam" id="PF00172">
    <property type="entry name" value="Zn_clus"/>
    <property type="match status" value="1"/>
</dbReference>
<organism evidence="8 9">
    <name type="scientific">Penicillium salamii</name>
    <dbReference type="NCBI Taxonomy" id="1612424"/>
    <lineage>
        <taxon>Eukaryota</taxon>
        <taxon>Fungi</taxon>
        <taxon>Dikarya</taxon>
        <taxon>Ascomycota</taxon>
        <taxon>Pezizomycotina</taxon>
        <taxon>Eurotiomycetes</taxon>
        <taxon>Eurotiomycetidae</taxon>
        <taxon>Eurotiales</taxon>
        <taxon>Aspergillaceae</taxon>
        <taxon>Penicillium</taxon>
    </lineage>
</organism>
<feature type="domain" description="Zn(2)-C6 fungal-type" evidence="7">
    <location>
        <begin position="25"/>
        <end position="52"/>
    </location>
</feature>
<feature type="region of interest" description="Disordered" evidence="6">
    <location>
        <begin position="1"/>
        <end position="21"/>
    </location>
</feature>
<dbReference type="GO" id="GO:0000435">
    <property type="term" value="P:positive regulation of transcription from RNA polymerase II promoter by galactose"/>
    <property type="evidence" value="ECO:0007669"/>
    <property type="project" value="TreeGrafter"/>
</dbReference>
<accession>A0A9W4N4A4</accession>
<dbReference type="GO" id="GO:0006351">
    <property type="term" value="P:DNA-templated transcription"/>
    <property type="evidence" value="ECO:0007669"/>
    <property type="project" value="InterPro"/>
</dbReference>
<dbReference type="Proteomes" id="UP001152592">
    <property type="component" value="Unassembled WGS sequence"/>
</dbReference>
<dbReference type="CDD" id="cd00067">
    <property type="entry name" value="GAL4"/>
    <property type="match status" value="1"/>
</dbReference>
<keyword evidence="2" id="KW-0805">Transcription regulation</keyword>
<keyword evidence="5" id="KW-0539">Nucleus</keyword>
<proteinExistence type="predicted"/>
<dbReference type="PANTHER" id="PTHR47424">
    <property type="entry name" value="REGULATORY PROTEIN GAL4"/>
    <property type="match status" value="1"/>
</dbReference>
<dbReference type="InterPro" id="IPR036864">
    <property type="entry name" value="Zn2-C6_fun-type_DNA-bd_sf"/>
</dbReference>
<gene>
    <name evidence="8" type="ORF">PSALAMII_LOCUS1378</name>
</gene>
<dbReference type="AlphaFoldDB" id="A0A9W4N4A4"/>
<dbReference type="PROSITE" id="PS50048">
    <property type="entry name" value="ZN2_CY6_FUNGAL_2"/>
    <property type="match status" value="1"/>
</dbReference>
<dbReference type="Gene3D" id="4.10.240.10">
    <property type="entry name" value="Zn(2)-C6 fungal-type DNA-binding domain"/>
    <property type="match status" value="1"/>
</dbReference>
<dbReference type="InterPro" id="IPR051127">
    <property type="entry name" value="Fungal_SecMet_Regulators"/>
</dbReference>
<comment type="caution">
    <text evidence="8">The sequence shown here is derived from an EMBL/GenBank/DDBJ whole genome shotgun (WGS) entry which is preliminary data.</text>
</comment>
<evidence type="ECO:0000256" key="6">
    <source>
        <dbReference type="SAM" id="MobiDB-lite"/>
    </source>
</evidence>
<evidence type="ECO:0000256" key="3">
    <source>
        <dbReference type="ARBA" id="ARBA00023125"/>
    </source>
</evidence>
<dbReference type="SMART" id="SM00906">
    <property type="entry name" value="Fungal_trans"/>
    <property type="match status" value="1"/>
</dbReference>
<evidence type="ECO:0000313" key="8">
    <source>
        <dbReference type="EMBL" id="CAG8280540.1"/>
    </source>
</evidence>
<dbReference type="GO" id="GO:0000978">
    <property type="term" value="F:RNA polymerase II cis-regulatory region sequence-specific DNA binding"/>
    <property type="evidence" value="ECO:0007669"/>
    <property type="project" value="TreeGrafter"/>
</dbReference>
<dbReference type="PANTHER" id="PTHR47424:SF15">
    <property type="entry name" value="ZN(II)2CYS6 TRANSCRIPTION FACTOR (EUROFUNG)"/>
    <property type="match status" value="1"/>
</dbReference>
<feature type="region of interest" description="Disordered" evidence="6">
    <location>
        <begin position="116"/>
        <end position="169"/>
    </location>
</feature>
<dbReference type="Pfam" id="PF04082">
    <property type="entry name" value="Fungal_trans"/>
    <property type="match status" value="1"/>
</dbReference>
<feature type="compositionally biased region" description="Polar residues" evidence="6">
    <location>
        <begin position="137"/>
        <end position="148"/>
    </location>
</feature>
<evidence type="ECO:0000256" key="4">
    <source>
        <dbReference type="ARBA" id="ARBA00023163"/>
    </source>
</evidence>
<keyword evidence="4" id="KW-0804">Transcription</keyword>
<dbReference type="GO" id="GO:0000981">
    <property type="term" value="F:DNA-binding transcription factor activity, RNA polymerase II-specific"/>
    <property type="evidence" value="ECO:0007669"/>
    <property type="project" value="InterPro"/>
</dbReference>
<dbReference type="CDD" id="cd12148">
    <property type="entry name" value="fungal_TF_MHR"/>
    <property type="match status" value="1"/>
</dbReference>
<protein>
    <recommendedName>
        <fullName evidence="7">Zn(2)-C6 fungal-type domain-containing protein</fullName>
    </recommendedName>
</protein>
<keyword evidence="1" id="KW-0479">Metal-binding</keyword>
<evidence type="ECO:0000313" key="9">
    <source>
        <dbReference type="Proteomes" id="UP001152592"/>
    </source>
</evidence>
<evidence type="ECO:0000256" key="5">
    <source>
        <dbReference type="ARBA" id="ARBA00023242"/>
    </source>
</evidence>
<dbReference type="GO" id="GO:0008270">
    <property type="term" value="F:zinc ion binding"/>
    <property type="evidence" value="ECO:0007669"/>
    <property type="project" value="InterPro"/>
</dbReference>
<evidence type="ECO:0000256" key="2">
    <source>
        <dbReference type="ARBA" id="ARBA00023015"/>
    </source>
</evidence>
<dbReference type="EMBL" id="CAJVPD010000055">
    <property type="protein sequence ID" value="CAG8280540.1"/>
    <property type="molecule type" value="Genomic_DNA"/>
</dbReference>
<evidence type="ECO:0000259" key="7">
    <source>
        <dbReference type="PROSITE" id="PS50048"/>
    </source>
</evidence>
<dbReference type="SUPFAM" id="SSF57701">
    <property type="entry name" value="Zn2/Cys6 DNA-binding domain"/>
    <property type="match status" value="1"/>
</dbReference>
<name>A0A9W4N4A4_9EURO</name>
<keyword evidence="3" id="KW-0238">DNA-binding</keyword>
<reference evidence="8" key="1">
    <citation type="submission" date="2021-07" db="EMBL/GenBank/DDBJ databases">
        <authorList>
            <person name="Branca A.L. A."/>
        </authorList>
    </citation>
    <scope>NUCLEOTIDE SEQUENCE</scope>
</reference>